<dbReference type="InterPro" id="IPR027417">
    <property type="entry name" value="P-loop_NTPase"/>
</dbReference>
<dbReference type="FunFam" id="3.40.50.300:FF:000053">
    <property type="entry name" value="Signal recognition particle receptor FtsY"/>
    <property type="match status" value="1"/>
</dbReference>
<feature type="region of interest" description="Disordered" evidence="12">
    <location>
        <begin position="1"/>
        <end position="24"/>
    </location>
</feature>
<protein>
    <recommendedName>
        <fullName evidence="11">Signal recognition particle receptor FtsY</fullName>
        <shortName evidence="11">SRP receptor</shortName>
        <ecNumber evidence="11">3.6.5.4</ecNumber>
    </recommendedName>
</protein>
<dbReference type="PANTHER" id="PTHR43134:SF1">
    <property type="entry name" value="SIGNAL RECOGNITION PARTICLE RECEPTOR SUBUNIT ALPHA"/>
    <property type="match status" value="1"/>
</dbReference>
<dbReference type="PANTHER" id="PTHR43134">
    <property type="entry name" value="SIGNAL RECOGNITION PARTICLE RECEPTOR SUBUNIT ALPHA"/>
    <property type="match status" value="1"/>
</dbReference>
<dbReference type="InterPro" id="IPR013822">
    <property type="entry name" value="Signal_recog_particl_SRP54_hlx"/>
</dbReference>
<dbReference type="SUPFAM" id="SSF47364">
    <property type="entry name" value="Domain of the SRP/SRP receptor G-proteins"/>
    <property type="match status" value="1"/>
</dbReference>
<evidence type="ECO:0000313" key="14">
    <source>
        <dbReference type="EMBL" id="AGA31919.1"/>
    </source>
</evidence>
<accession>L0DQU5</accession>
<dbReference type="AlphaFoldDB" id="L0DQU5"/>
<evidence type="ECO:0000259" key="13">
    <source>
        <dbReference type="PROSITE" id="PS00300"/>
    </source>
</evidence>
<dbReference type="SMART" id="SM00962">
    <property type="entry name" value="SRP54"/>
    <property type="match status" value="1"/>
</dbReference>
<dbReference type="eggNOG" id="COG0552">
    <property type="taxonomic scope" value="Bacteria"/>
</dbReference>
<dbReference type="GO" id="GO:0003924">
    <property type="term" value="F:GTPase activity"/>
    <property type="evidence" value="ECO:0007669"/>
    <property type="project" value="UniProtKB-UniRule"/>
</dbReference>
<dbReference type="PATRIC" id="fig|1255043.3.peg.208"/>
<dbReference type="GO" id="GO:0005525">
    <property type="term" value="F:GTP binding"/>
    <property type="evidence" value="ECO:0007669"/>
    <property type="project" value="UniProtKB-UniRule"/>
</dbReference>
<evidence type="ECO:0000256" key="4">
    <source>
        <dbReference type="ARBA" id="ARBA00022741"/>
    </source>
</evidence>
<dbReference type="GO" id="GO:0005047">
    <property type="term" value="F:signal recognition particle binding"/>
    <property type="evidence" value="ECO:0007669"/>
    <property type="project" value="TreeGrafter"/>
</dbReference>
<dbReference type="EC" id="3.6.5.4" evidence="11"/>
<organism evidence="14 15">
    <name type="scientific">Thioalkalivibrio nitratireducens (strain DSM 14787 / UNIQEM 213 / ALEN2)</name>
    <dbReference type="NCBI Taxonomy" id="1255043"/>
    <lineage>
        <taxon>Bacteria</taxon>
        <taxon>Pseudomonadati</taxon>
        <taxon>Pseudomonadota</taxon>
        <taxon>Gammaproteobacteria</taxon>
        <taxon>Chromatiales</taxon>
        <taxon>Ectothiorhodospiraceae</taxon>
        <taxon>Thioalkalivibrio</taxon>
    </lineage>
</organism>
<evidence type="ECO:0000256" key="5">
    <source>
        <dbReference type="ARBA" id="ARBA00022801"/>
    </source>
</evidence>
<dbReference type="PROSITE" id="PS00300">
    <property type="entry name" value="SRP54"/>
    <property type="match status" value="1"/>
</dbReference>
<dbReference type="Gene3D" id="3.40.50.300">
    <property type="entry name" value="P-loop containing nucleotide triphosphate hydrolases"/>
    <property type="match status" value="1"/>
</dbReference>
<dbReference type="InterPro" id="IPR000897">
    <property type="entry name" value="SRP54_GTPase_dom"/>
</dbReference>
<dbReference type="Proteomes" id="UP000010809">
    <property type="component" value="Chromosome"/>
</dbReference>
<dbReference type="HAMAP" id="MF_00920">
    <property type="entry name" value="FtsY"/>
    <property type="match status" value="1"/>
</dbReference>
<evidence type="ECO:0000256" key="1">
    <source>
        <dbReference type="ARBA" id="ARBA00004413"/>
    </source>
</evidence>
<dbReference type="HOGENOM" id="CLU_009301_3_0_6"/>
<comment type="catalytic activity">
    <reaction evidence="9 11">
        <text>GTP + H2O = GDP + phosphate + H(+)</text>
        <dbReference type="Rhea" id="RHEA:19669"/>
        <dbReference type="ChEBI" id="CHEBI:15377"/>
        <dbReference type="ChEBI" id="CHEBI:15378"/>
        <dbReference type="ChEBI" id="CHEBI:37565"/>
        <dbReference type="ChEBI" id="CHEBI:43474"/>
        <dbReference type="ChEBI" id="CHEBI:58189"/>
        <dbReference type="EC" id="3.6.5.4"/>
    </reaction>
</comment>
<dbReference type="Pfam" id="PF00448">
    <property type="entry name" value="SRP54"/>
    <property type="match status" value="1"/>
</dbReference>
<reference evidence="14" key="1">
    <citation type="submission" date="2015-12" db="EMBL/GenBank/DDBJ databases">
        <authorList>
            <person name="Tikhonova T.V."/>
            <person name="Pavlov A.R."/>
            <person name="Beletsky A.V."/>
            <person name="Mardanov A.V."/>
            <person name="Sorokin D.Y."/>
            <person name="Ravin N.V."/>
            <person name="Popov V.O."/>
        </authorList>
    </citation>
    <scope>NUCLEOTIDE SEQUENCE</scope>
    <source>
        <strain evidence="14">DSM 14787</strain>
    </source>
</reference>
<evidence type="ECO:0000256" key="11">
    <source>
        <dbReference type="HAMAP-Rule" id="MF_00920"/>
    </source>
</evidence>
<keyword evidence="11" id="KW-0997">Cell inner membrane</keyword>
<dbReference type="Pfam" id="PF02881">
    <property type="entry name" value="SRP54_N"/>
    <property type="match status" value="1"/>
</dbReference>
<evidence type="ECO:0000256" key="2">
    <source>
        <dbReference type="ARBA" id="ARBA00022475"/>
    </source>
</evidence>
<feature type="binding site" evidence="11">
    <location>
        <begin position="132"/>
        <end position="139"/>
    </location>
    <ligand>
        <name>GTP</name>
        <dbReference type="ChEBI" id="CHEBI:37565"/>
    </ligand>
</feature>
<comment type="function">
    <text evidence="10 11">Involved in targeting and insertion of nascent membrane proteins into the cytoplasmic membrane. Acts as a receptor for the complex formed by the signal recognition particle (SRP) and the ribosome-nascent chain (RNC). Interaction with SRP-RNC leads to the transfer of the RNC complex to the Sec translocase for insertion into the membrane, the hydrolysis of GTP by both Ffh and FtsY, and the dissociation of the SRP-FtsY complex into the individual components.</text>
</comment>
<dbReference type="InterPro" id="IPR003593">
    <property type="entry name" value="AAA+_ATPase"/>
</dbReference>
<name>L0DQU5_THIND</name>
<keyword evidence="4 11" id="KW-0547">Nucleotide-binding</keyword>
<keyword evidence="3 11" id="KW-0963">Cytoplasm</keyword>
<keyword evidence="7 11" id="KW-0472">Membrane</keyword>
<comment type="subcellular location">
    <subcellularLocation>
        <location evidence="11">Cell inner membrane</location>
        <topology evidence="11">Peripheral membrane protein</topology>
        <orientation evidence="11">Cytoplasmic side</orientation>
    </subcellularLocation>
    <subcellularLocation>
        <location evidence="11">Cytoplasm</location>
    </subcellularLocation>
    <subcellularLocation>
        <location evidence="1">Cell membrane</location>
        <topology evidence="1">Peripheral membrane protein</topology>
        <orientation evidence="1">Cytoplasmic side</orientation>
    </subcellularLocation>
</comment>
<gene>
    <name evidence="14" type="primary">ftsY [H]</name>
    <name evidence="11" type="synonym">ftsY</name>
    <name evidence="14" type="ordered locus">TVNIR_0208</name>
</gene>
<dbReference type="EMBL" id="CP003989">
    <property type="protein sequence ID" value="AGA31919.1"/>
    <property type="molecule type" value="Genomic_DNA"/>
</dbReference>
<evidence type="ECO:0000256" key="6">
    <source>
        <dbReference type="ARBA" id="ARBA00023134"/>
    </source>
</evidence>
<dbReference type="FunFam" id="1.20.120.140:FF:000002">
    <property type="entry name" value="Signal recognition particle receptor FtsY"/>
    <property type="match status" value="1"/>
</dbReference>
<keyword evidence="8 11" id="KW-0675">Receptor</keyword>
<keyword evidence="15" id="KW-1185">Reference proteome</keyword>
<evidence type="ECO:0000256" key="10">
    <source>
        <dbReference type="ARBA" id="ARBA00053570"/>
    </source>
</evidence>
<feature type="domain" description="SRP54-type proteins GTP-binding" evidence="13">
    <location>
        <begin position="299"/>
        <end position="312"/>
    </location>
</feature>
<evidence type="ECO:0000256" key="9">
    <source>
        <dbReference type="ARBA" id="ARBA00048027"/>
    </source>
</evidence>
<evidence type="ECO:0000256" key="12">
    <source>
        <dbReference type="SAM" id="MobiDB-lite"/>
    </source>
</evidence>
<feature type="binding site" evidence="11">
    <location>
        <begin position="214"/>
        <end position="218"/>
    </location>
    <ligand>
        <name>GTP</name>
        <dbReference type="ChEBI" id="CHEBI:37565"/>
    </ligand>
</feature>
<dbReference type="CDD" id="cd17874">
    <property type="entry name" value="FtsY"/>
    <property type="match status" value="1"/>
</dbReference>
<dbReference type="InterPro" id="IPR004390">
    <property type="entry name" value="SR_rcpt_FtsY"/>
</dbReference>
<dbReference type="InterPro" id="IPR036225">
    <property type="entry name" value="SRP/SRP_N"/>
</dbReference>
<keyword evidence="2 11" id="KW-1003">Cell membrane</keyword>
<dbReference type="Gene3D" id="1.20.120.140">
    <property type="entry name" value="Signal recognition particle SRP54, nucleotide-binding domain"/>
    <property type="match status" value="1"/>
</dbReference>
<evidence type="ECO:0000256" key="3">
    <source>
        <dbReference type="ARBA" id="ARBA00022490"/>
    </source>
</evidence>
<dbReference type="InterPro" id="IPR042101">
    <property type="entry name" value="SRP54_N_sf"/>
</dbReference>
<evidence type="ECO:0000256" key="8">
    <source>
        <dbReference type="ARBA" id="ARBA00023170"/>
    </source>
</evidence>
<dbReference type="NCBIfam" id="TIGR00064">
    <property type="entry name" value="ftsY"/>
    <property type="match status" value="1"/>
</dbReference>
<keyword evidence="6 11" id="KW-0342">GTP-binding</keyword>
<keyword evidence="5 11" id="KW-0378">Hydrolase</keyword>
<dbReference type="SMART" id="SM00963">
    <property type="entry name" value="SRP54_N"/>
    <property type="match status" value="1"/>
</dbReference>
<sequence length="330" mass="35843">MTTDTMFGFRKKDPAPPADAPSRAGLFDRLRKGLAKTGRVLNTDIGELFRRKIDDSLFEELEERLLLADVGVDATQRIMDRITRAVKRGELKDGDALLQALEQAMTEILEPVQKPLRIEPPPGKPFSILVVGINGAGKTTTIGKLAHHLQADGFSVLLAAGDTFRAAAVEQLQTWGERNRVPVIAQGTGADSASVVFDALQAAQSRRIEVMIADTAGRLHTQHNLMDEIRKVRRVMGRLDPDAPNEVLMVVDGGTGQNAINQVRQFHEALGVTGLVVTKLDGTAKGGVLFALAEQMGIPVRFIGVGEKAEDLQLFDARAFVRALLNRGDD</sequence>
<dbReference type="STRING" id="1255043.TVNIR_0208"/>
<dbReference type="SMART" id="SM00382">
    <property type="entry name" value="AAA"/>
    <property type="match status" value="1"/>
</dbReference>
<comment type="subunit">
    <text evidence="11">Part of the signal recognition particle protein translocation system, which is composed of SRP and FtsY. SRP is a ribonucleoprotein composed of Ffh and a 4.5S RNA molecule.</text>
</comment>
<dbReference type="GO" id="GO:0006614">
    <property type="term" value="P:SRP-dependent cotranslational protein targeting to membrane"/>
    <property type="evidence" value="ECO:0007669"/>
    <property type="project" value="InterPro"/>
</dbReference>
<evidence type="ECO:0000313" key="15">
    <source>
        <dbReference type="Proteomes" id="UP000010809"/>
    </source>
</evidence>
<proteinExistence type="inferred from homology"/>
<evidence type="ECO:0000256" key="7">
    <source>
        <dbReference type="ARBA" id="ARBA00023136"/>
    </source>
</evidence>
<dbReference type="KEGG" id="tni:TVNIR_0208"/>
<dbReference type="SUPFAM" id="SSF52540">
    <property type="entry name" value="P-loop containing nucleoside triphosphate hydrolases"/>
    <property type="match status" value="1"/>
</dbReference>
<dbReference type="GO" id="GO:0005737">
    <property type="term" value="C:cytoplasm"/>
    <property type="evidence" value="ECO:0007669"/>
    <property type="project" value="UniProtKB-SubCell"/>
</dbReference>
<dbReference type="GO" id="GO:0005886">
    <property type="term" value="C:plasma membrane"/>
    <property type="evidence" value="ECO:0007669"/>
    <property type="project" value="UniProtKB-SubCell"/>
</dbReference>
<feature type="binding site" evidence="11">
    <location>
        <begin position="278"/>
        <end position="281"/>
    </location>
    <ligand>
        <name>GTP</name>
        <dbReference type="ChEBI" id="CHEBI:37565"/>
    </ligand>
</feature>
<comment type="similarity">
    <text evidence="11">Belongs to the GTP-binding SRP family. FtsY subfamily.</text>
</comment>